<dbReference type="STRING" id="15368.A0A0Q3NHE3"/>
<organism evidence="1">
    <name type="scientific">Brachypodium distachyon</name>
    <name type="common">Purple false brome</name>
    <name type="synonym">Trachynia distachya</name>
    <dbReference type="NCBI Taxonomy" id="15368"/>
    <lineage>
        <taxon>Eukaryota</taxon>
        <taxon>Viridiplantae</taxon>
        <taxon>Streptophyta</taxon>
        <taxon>Embryophyta</taxon>
        <taxon>Tracheophyta</taxon>
        <taxon>Spermatophyta</taxon>
        <taxon>Magnoliopsida</taxon>
        <taxon>Liliopsida</taxon>
        <taxon>Poales</taxon>
        <taxon>Poaceae</taxon>
        <taxon>BOP clade</taxon>
        <taxon>Pooideae</taxon>
        <taxon>Stipodae</taxon>
        <taxon>Brachypodieae</taxon>
        <taxon>Brachypodium</taxon>
    </lineage>
</organism>
<dbReference type="EnsemblPlants" id="KQK16846">
    <property type="protein sequence ID" value="KQK16846"/>
    <property type="gene ID" value="BRADI_1g30991v3"/>
</dbReference>
<dbReference type="PANTHER" id="PTHR33186">
    <property type="entry name" value="OS10G0136150 PROTEIN-RELATED"/>
    <property type="match status" value="1"/>
</dbReference>
<dbReference type="AlphaFoldDB" id="A0A0Q3NHE3"/>
<keyword evidence="3" id="KW-1185">Reference proteome</keyword>
<dbReference type="OrthoDB" id="1306079at2759"/>
<reference evidence="2" key="3">
    <citation type="submission" date="2018-08" db="UniProtKB">
        <authorList>
            <consortium name="EnsemblPlants"/>
        </authorList>
    </citation>
    <scope>IDENTIFICATION</scope>
    <source>
        <strain evidence="2">cv. Bd21</strain>
    </source>
</reference>
<sequence length="229" mass="26011">MFDYRNLIPAERISLRSDHRDPLRCLGCRHGLVLLFSLKRLEFLVWDPLTGDRHHLAIAPGVLLGKTLISGFVLRAAGDGHHFLWKCMSENIATCVMRAEGGGIGFLLLLDFNAQLWKRKTDRHGIASCEFGRTCELDKPPSLKFDKIGHPHILGFASQNNVVFPWTLVGVFMLQLESLKFKTILETSTSCCYYPYESVYNALAKSLYQFIMRISYSKATNTKICSFFV</sequence>
<evidence type="ECO:0000313" key="2">
    <source>
        <dbReference type="EnsemblPlants" id="KQK16846"/>
    </source>
</evidence>
<accession>A0A0Q3NHE3</accession>
<dbReference type="InParanoid" id="A0A0Q3NHE3"/>
<reference evidence="1 2" key="1">
    <citation type="journal article" date="2010" name="Nature">
        <title>Genome sequencing and analysis of the model grass Brachypodium distachyon.</title>
        <authorList>
            <consortium name="International Brachypodium Initiative"/>
        </authorList>
    </citation>
    <scope>NUCLEOTIDE SEQUENCE [LARGE SCALE GENOMIC DNA]</scope>
    <source>
        <strain evidence="1 2">Bd21</strain>
    </source>
</reference>
<reference evidence="1" key="2">
    <citation type="submission" date="2017-06" db="EMBL/GenBank/DDBJ databases">
        <title>WGS assembly of Brachypodium distachyon.</title>
        <authorList>
            <consortium name="The International Brachypodium Initiative"/>
            <person name="Lucas S."/>
            <person name="Harmon-Smith M."/>
            <person name="Lail K."/>
            <person name="Tice H."/>
            <person name="Grimwood J."/>
            <person name="Bruce D."/>
            <person name="Barry K."/>
            <person name="Shu S."/>
            <person name="Lindquist E."/>
            <person name="Wang M."/>
            <person name="Pitluck S."/>
            <person name="Vogel J.P."/>
            <person name="Garvin D.F."/>
            <person name="Mockler T.C."/>
            <person name="Schmutz J."/>
            <person name="Rokhsar D."/>
            <person name="Bevan M.W."/>
        </authorList>
    </citation>
    <scope>NUCLEOTIDE SEQUENCE</scope>
    <source>
        <strain evidence="1">Bd21</strain>
    </source>
</reference>
<protein>
    <submittedName>
        <fullName evidence="1 2">Uncharacterized protein</fullName>
    </submittedName>
</protein>
<dbReference type="Proteomes" id="UP000008810">
    <property type="component" value="Chromosome 1"/>
</dbReference>
<evidence type="ECO:0000313" key="1">
    <source>
        <dbReference type="EMBL" id="KQK16846.1"/>
    </source>
</evidence>
<dbReference type="EMBL" id="CM000880">
    <property type="protein sequence ID" value="KQK16846.1"/>
    <property type="molecule type" value="Genomic_DNA"/>
</dbReference>
<dbReference type="PANTHER" id="PTHR33186:SF13">
    <property type="entry name" value="OS10G0138300 PROTEIN"/>
    <property type="match status" value="1"/>
</dbReference>
<gene>
    <name evidence="1" type="ORF">BRADI_1g30991v3</name>
</gene>
<proteinExistence type="predicted"/>
<dbReference type="Gramene" id="KQK16846">
    <property type="protein sequence ID" value="KQK16846"/>
    <property type="gene ID" value="BRADI_1g30991v3"/>
</dbReference>
<name>A0A0Q3NHE3_BRADI</name>
<evidence type="ECO:0000313" key="3">
    <source>
        <dbReference type="Proteomes" id="UP000008810"/>
    </source>
</evidence>